<dbReference type="Proteomes" id="UP001320706">
    <property type="component" value="Unassembled WGS sequence"/>
</dbReference>
<name>A0ACC3SH75_9PEZI</name>
<accession>A0ACC3SH75</accession>
<keyword evidence="2" id="KW-1185">Reference proteome</keyword>
<evidence type="ECO:0000313" key="2">
    <source>
        <dbReference type="Proteomes" id="UP001320706"/>
    </source>
</evidence>
<sequence length="722" mass="80675">MASKEATVYIVDVGSSMGKRNHGRETTDLEWAMEYIWDKITSTVALDRKTAHVGVVGLRTDGTENELDSEEPYQNITVFQPLGQVLMPDLRRLRQQIQPSNTDAGDALVIAIQMISAHCKKLQYIRKIILVTNANAPMDAEDLDNIASKIKEDNIELIILGVDFDDADYGFKEEDKDSVKADNEVAFRKLADESNGTCATLAEAIDQLGIPRLKTTRPVHSFKGFLTLGDPEQYDTAMAIDVERYPKTSVARPPAASNFVIRSDIAPGESTQSASTLQDGGADQSNQDGLAAVKNARTYQVQDENAPGGKRDVEVDELAKGYEYGSTAVYISESDRNVTTYETKMGLDIVGFVAKQEYERYMDMSKTNVIVAQRTNDKASMALSSFIHALYELESYAVARLVPKDDKQPLMLLLAPSIEPDFECLYDVELPFAEDVRDYRFPPLDRVETVSGKVLKQHRNLPNDALKDAMSEYVDKMDLSAFGEDDEGKPTEYMPMEDTYSPVLHRVSQVIRHRAVYPNTGIPPVNEILTKYSHPPQDLVREAKPTLDKILAAADIKKVPPKVRSRKFRRDVPKPLSGLDVGALLDTKGKRKRISSENAIPEFKQLLYGTEDVSVEAVHDACDQLDAIIRGYIKHSVGDSGYGRAIEAIRVMREELLDLEEWATYNDFLKKLKQDILSGDLGGERKEMWWQIRTARLGPIQQKEVKASDVGEDEAKAFMSAK</sequence>
<keyword evidence="1" id="KW-0547">Nucleotide-binding</keyword>
<keyword evidence="1" id="KW-0067">ATP-binding</keyword>
<keyword evidence="1" id="KW-0378">Hydrolase</keyword>
<reference evidence="1" key="1">
    <citation type="submission" date="2024-02" db="EMBL/GenBank/DDBJ databases">
        <title>Metagenome Assembled Genome of Zalaria obscura JY119.</title>
        <authorList>
            <person name="Vighnesh L."/>
            <person name="Jagadeeshwari U."/>
            <person name="Venkata Ramana C."/>
            <person name="Sasikala C."/>
        </authorList>
    </citation>
    <scope>NUCLEOTIDE SEQUENCE</scope>
    <source>
        <strain evidence="1">JY119</strain>
    </source>
</reference>
<gene>
    <name evidence="1" type="primary">YKU80</name>
    <name evidence="1" type="ORF">M8818_002904</name>
</gene>
<dbReference type="EMBL" id="JAMKPW020000011">
    <property type="protein sequence ID" value="KAK8213600.1"/>
    <property type="molecule type" value="Genomic_DNA"/>
</dbReference>
<organism evidence="1 2">
    <name type="scientific">Zalaria obscura</name>
    <dbReference type="NCBI Taxonomy" id="2024903"/>
    <lineage>
        <taxon>Eukaryota</taxon>
        <taxon>Fungi</taxon>
        <taxon>Dikarya</taxon>
        <taxon>Ascomycota</taxon>
        <taxon>Pezizomycotina</taxon>
        <taxon>Dothideomycetes</taxon>
        <taxon>Dothideomycetidae</taxon>
        <taxon>Dothideales</taxon>
        <taxon>Zalariaceae</taxon>
        <taxon>Zalaria</taxon>
    </lineage>
</organism>
<proteinExistence type="predicted"/>
<evidence type="ECO:0000313" key="1">
    <source>
        <dbReference type="EMBL" id="KAK8213600.1"/>
    </source>
</evidence>
<comment type="caution">
    <text evidence="1">The sequence shown here is derived from an EMBL/GenBank/DDBJ whole genome shotgun (WGS) entry which is preliminary data.</text>
</comment>
<keyword evidence="1" id="KW-0347">Helicase</keyword>
<protein>
    <submittedName>
        <fullName evidence="1">ATP-dependent DNA helicase yku80</fullName>
    </submittedName>
</protein>